<organism evidence="1 2">
    <name type="scientific">Punica granatum</name>
    <name type="common">Pomegranate</name>
    <dbReference type="NCBI Taxonomy" id="22663"/>
    <lineage>
        <taxon>Eukaryota</taxon>
        <taxon>Viridiplantae</taxon>
        <taxon>Streptophyta</taxon>
        <taxon>Embryophyta</taxon>
        <taxon>Tracheophyta</taxon>
        <taxon>Spermatophyta</taxon>
        <taxon>Magnoliopsida</taxon>
        <taxon>eudicotyledons</taxon>
        <taxon>Gunneridae</taxon>
        <taxon>Pentapetalae</taxon>
        <taxon>rosids</taxon>
        <taxon>malvids</taxon>
        <taxon>Myrtales</taxon>
        <taxon>Lythraceae</taxon>
        <taxon>Punica</taxon>
    </lineage>
</organism>
<evidence type="ECO:0000313" key="2">
    <source>
        <dbReference type="Proteomes" id="UP000233551"/>
    </source>
</evidence>
<dbReference type="EMBL" id="PGOL01001987">
    <property type="protein sequence ID" value="PKI51885.1"/>
    <property type="molecule type" value="Genomic_DNA"/>
</dbReference>
<protein>
    <recommendedName>
        <fullName evidence="3">Zinc finger, CCHC-type</fullName>
    </recommendedName>
</protein>
<comment type="caution">
    <text evidence="1">The sequence shown here is derived from an EMBL/GenBank/DDBJ whole genome shotgun (WGS) entry which is preliminary data.</text>
</comment>
<dbReference type="AlphaFoldDB" id="A0A2I0J6L1"/>
<evidence type="ECO:0000313" key="1">
    <source>
        <dbReference type="EMBL" id="PKI51885.1"/>
    </source>
</evidence>
<accession>A0A2I0J6L1</accession>
<evidence type="ECO:0008006" key="3">
    <source>
        <dbReference type="Google" id="ProtNLM"/>
    </source>
</evidence>
<proteinExistence type="predicted"/>
<dbReference type="Proteomes" id="UP000233551">
    <property type="component" value="Unassembled WGS sequence"/>
</dbReference>
<keyword evidence="2" id="KW-1185">Reference proteome</keyword>
<reference evidence="1 2" key="1">
    <citation type="submission" date="2017-11" db="EMBL/GenBank/DDBJ databases">
        <title>De-novo sequencing of pomegranate (Punica granatum L.) genome.</title>
        <authorList>
            <person name="Akparov Z."/>
            <person name="Amiraslanov A."/>
            <person name="Hajiyeva S."/>
            <person name="Abbasov M."/>
            <person name="Kaur K."/>
            <person name="Hamwieh A."/>
            <person name="Solovyev V."/>
            <person name="Salamov A."/>
            <person name="Braich B."/>
            <person name="Kosarev P."/>
            <person name="Mahmoud A."/>
            <person name="Hajiyev E."/>
            <person name="Babayeva S."/>
            <person name="Izzatullayeva V."/>
            <person name="Mammadov A."/>
            <person name="Mammadov A."/>
            <person name="Sharifova S."/>
            <person name="Ojaghi J."/>
            <person name="Eynullazada K."/>
            <person name="Bayramov B."/>
            <person name="Abdulazimova A."/>
            <person name="Shahmuradov I."/>
        </authorList>
    </citation>
    <scope>NUCLEOTIDE SEQUENCE [LARGE SCALE GENOMIC DNA]</scope>
    <source>
        <strain evidence="2">cv. AG2017</strain>
        <tissue evidence="1">Leaf</tissue>
    </source>
</reference>
<gene>
    <name evidence="1" type="ORF">CRG98_027718</name>
</gene>
<name>A0A2I0J6L1_PUNGR</name>
<sequence>MCIRAQVLELLKMSDARFKVEKFDGTNDFRLWKIKMKTLLFYHYLEGALGEDDKLNPTLTTDVKALLNSKKLQKKVTGYRGSDGEGLIVRGNLIKKGSPCRSKSRRRKRTSWICYEEGHLKLDYQKRKVKASTNIRATERSDGEGDVLSVVVDRGTRALITSAFERSTSEEKYLGDLDHDRVNGCRKAEKARHLGEVQGWLGLERHACKVRSRPVGVVTEQSSGRLIMLG</sequence>